<proteinExistence type="predicted"/>
<dbReference type="AlphaFoldDB" id="A0A0C2YQ73"/>
<accession>A0A0C2YQ73</accession>
<gene>
    <name evidence="1" type="ORF">M413DRAFT_397082</name>
</gene>
<evidence type="ECO:0000313" key="1">
    <source>
        <dbReference type="EMBL" id="KIM43152.1"/>
    </source>
</evidence>
<organism evidence="1 2">
    <name type="scientific">Hebeloma cylindrosporum</name>
    <dbReference type="NCBI Taxonomy" id="76867"/>
    <lineage>
        <taxon>Eukaryota</taxon>
        <taxon>Fungi</taxon>
        <taxon>Dikarya</taxon>
        <taxon>Basidiomycota</taxon>
        <taxon>Agaricomycotina</taxon>
        <taxon>Agaricomycetes</taxon>
        <taxon>Agaricomycetidae</taxon>
        <taxon>Agaricales</taxon>
        <taxon>Agaricineae</taxon>
        <taxon>Hymenogastraceae</taxon>
        <taxon>Hebeloma</taxon>
    </lineage>
</organism>
<dbReference type="EMBL" id="KN831776">
    <property type="protein sequence ID" value="KIM43152.1"/>
    <property type="molecule type" value="Genomic_DNA"/>
</dbReference>
<dbReference type="HOGENOM" id="CLU_2097176_0_0_1"/>
<keyword evidence="2" id="KW-1185">Reference proteome</keyword>
<reference evidence="2" key="2">
    <citation type="submission" date="2015-01" db="EMBL/GenBank/DDBJ databases">
        <title>Evolutionary Origins and Diversification of the Mycorrhizal Mutualists.</title>
        <authorList>
            <consortium name="DOE Joint Genome Institute"/>
            <consortium name="Mycorrhizal Genomics Consortium"/>
            <person name="Kohler A."/>
            <person name="Kuo A."/>
            <person name="Nagy L.G."/>
            <person name="Floudas D."/>
            <person name="Copeland A."/>
            <person name="Barry K.W."/>
            <person name="Cichocki N."/>
            <person name="Veneault-Fourrey C."/>
            <person name="LaButti K."/>
            <person name="Lindquist E.A."/>
            <person name="Lipzen A."/>
            <person name="Lundell T."/>
            <person name="Morin E."/>
            <person name="Murat C."/>
            <person name="Riley R."/>
            <person name="Ohm R."/>
            <person name="Sun H."/>
            <person name="Tunlid A."/>
            <person name="Henrissat B."/>
            <person name="Grigoriev I.V."/>
            <person name="Hibbett D.S."/>
            <person name="Martin F."/>
        </authorList>
    </citation>
    <scope>NUCLEOTIDE SEQUENCE [LARGE SCALE GENOMIC DNA]</scope>
    <source>
        <strain evidence="2">h7</strain>
    </source>
</reference>
<dbReference type="Proteomes" id="UP000053424">
    <property type="component" value="Unassembled WGS sequence"/>
</dbReference>
<evidence type="ECO:0000313" key="2">
    <source>
        <dbReference type="Proteomes" id="UP000053424"/>
    </source>
</evidence>
<protein>
    <submittedName>
        <fullName evidence="1">Uncharacterized protein</fullName>
    </submittedName>
</protein>
<sequence>MLEGGGVARLIGMRTEVDGGGPNNTDALRSACLVAFLVPWMFIPKSHVAGHPSGFSGPLVQLRESNWHAFRLVLTRNTGELFGQVRLYQYAIAQLVISHRMFIDVTFYPHLPSPFS</sequence>
<reference evidence="1 2" key="1">
    <citation type="submission" date="2014-04" db="EMBL/GenBank/DDBJ databases">
        <authorList>
            <consortium name="DOE Joint Genome Institute"/>
            <person name="Kuo A."/>
            <person name="Gay G."/>
            <person name="Dore J."/>
            <person name="Kohler A."/>
            <person name="Nagy L.G."/>
            <person name="Floudas D."/>
            <person name="Copeland A."/>
            <person name="Barry K.W."/>
            <person name="Cichocki N."/>
            <person name="Veneault-Fourrey C."/>
            <person name="LaButti K."/>
            <person name="Lindquist E.A."/>
            <person name="Lipzen A."/>
            <person name="Lundell T."/>
            <person name="Morin E."/>
            <person name="Murat C."/>
            <person name="Sun H."/>
            <person name="Tunlid A."/>
            <person name="Henrissat B."/>
            <person name="Grigoriev I.V."/>
            <person name="Hibbett D.S."/>
            <person name="Martin F."/>
            <person name="Nordberg H.P."/>
            <person name="Cantor M.N."/>
            <person name="Hua S.X."/>
        </authorList>
    </citation>
    <scope>NUCLEOTIDE SEQUENCE [LARGE SCALE GENOMIC DNA]</scope>
    <source>
        <strain evidence="2">h7</strain>
    </source>
</reference>
<name>A0A0C2YQ73_HEBCY</name>